<name>A0A0A9FR59_ARUDO</name>
<dbReference type="AlphaFoldDB" id="A0A0A9FR59"/>
<dbReference type="EMBL" id="GBRH01185090">
    <property type="protein sequence ID" value="JAE12806.1"/>
    <property type="molecule type" value="Transcribed_RNA"/>
</dbReference>
<keyword evidence="1" id="KW-0472">Membrane</keyword>
<evidence type="ECO:0000256" key="1">
    <source>
        <dbReference type="SAM" id="Phobius"/>
    </source>
</evidence>
<keyword evidence="1" id="KW-1133">Transmembrane helix</keyword>
<sequence>MCECNVKIIVFTSLFFFAFLFETFICIFRQLHACLKVYSTESLIDCRCSLPYDHSSFLR</sequence>
<keyword evidence="1" id="KW-0812">Transmembrane</keyword>
<protein>
    <submittedName>
        <fullName evidence="2">Uncharacterized protein</fullName>
    </submittedName>
</protein>
<proteinExistence type="predicted"/>
<reference evidence="2" key="2">
    <citation type="journal article" date="2015" name="Data Brief">
        <title>Shoot transcriptome of the giant reed, Arundo donax.</title>
        <authorList>
            <person name="Barrero R.A."/>
            <person name="Guerrero F.D."/>
            <person name="Moolhuijzen P."/>
            <person name="Goolsby J.A."/>
            <person name="Tidwell J."/>
            <person name="Bellgard S.E."/>
            <person name="Bellgard M.I."/>
        </authorList>
    </citation>
    <scope>NUCLEOTIDE SEQUENCE</scope>
    <source>
        <tissue evidence="2">Shoot tissue taken approximately 20 cm above the soil surface</tissue>
    </source>
</reference>
<accession>A0A0A9FR59</accession>
<reference evidence="2" key="1">
    <citation type="submission" date="2014-09" db="EMBL/GenBank/DDBJ databases">
        <authorList>
            <person name="Magalhaes I.L.F."/>
            <person name="Oliveira U."/>
            <person name="Santos F.R."/>
            <person name="Vidigal T.H.D.A."/>
            <person name="Brescovit A.D."/>
            <person name="Santos A.J."/>
        </authorList>
    </citation>
    <scope>NUCLEOTIDE SEQUENCE</scope>
    <source>
        <tissue evidence="2">Shoot tissue taken approximately 20 cm above the soil surface</tissue>
    </source>
</reference>
<organism evidence="2">
    <name type="scientific">Arundo donax</name>
    <name type="common">Giant reed</name>
    <name type="synonym">Donax arundinaceus</name>
    <dbReference type="NCBI Taxonomy" id="35708"/>
    <lineage>
        <taxon>Eukaryota</taxon>
        <taxon>Viridiplantae</taxon>
        <taxon>Streptophyta</taxon>
        <taxon>Embryophyta</taxon>
        <taxon>Tracheophyta</taxon>
        <taxon>Spermatophyta</taxon>
        <taxon>Magnoliopsida</taxon>
        <taxon>Liliopsida</taxon>
        <taxon>Poales</taxon>
        <taxon>Poaceae</taxon>
        <taxon>PACMAD clade</taxon>
        <taxon>Arundinoideae</taxon>
        <taxon>Arundineae</taxon>
        <taxon>Arundo</taxon>
    </lineage>
</organism>
<evidence type="ECO:0000313" key="2">
    <source>
        <dbReference type="EMBL" id="JAE12806.1"/>
    </source>
</evidence>
<feature type="transmembrane region" description="Helical" evidence="1">
    <location>
        <begin position="6"/>
        <end position="28"/>
    </location>
</feature>